<proteinExistence type="predicted"/>
<accession>A0ABD3HED5</accession>
<feature type="region of interest" description="Disordered" evidence="1">
    <location>
        <begin position="1"/>
        <end position="22"/>
    </location>
</feature>
<evidence type="ECO:0000313" key="3">
    <source>
        <dbReference type="Proteomes" id="UP001633002"/>
    </source>
</evidence>
<reference evidence="2 3" key="1">
    <citation type="submission" date="2024-09" db="EMBL/GenBank/DDBJ databases">
        <title>Chromosome-scale assembly of Riccia sorocarpa.</title>
        <authorList>
            <person name="Paukszto L."/>
        </authorList>
    </citation>
    <scope>NUCLEOTIDE SEQUENCE [LARGE SCALE GENOMIC DNA]</scope>
    <source>
        <strain evidence="2">LP-2024</strain>
        <tissue evidence="2">Aerial parts of the thallus</tissue>
    </source>
</reference>
<dbReference type="EMBL" id="JBJQOH010000004">
    <property type="protein sequence ID" value="KAL3687709.1"/>
    <property type="molecule type" value="Genomic_DNA"/>
</dbReference>
<organism evidence="2 3">
    <name type="scientific">Riccia sorocarpa</name>
    <dbReference type="NCBI Taxonomy" id="122646"/>
    <lineage>
        <taxon>Eukaryota</taxon>
        <taxon>Viridiplantae</taxon>
        <taxon>Streptophyta</taxon>
        <taxon>Embryophyta</taxon>
        <taxon>Marchantiophyta</taxon>
        <taxon>Marchantiopsida</taxon>
        <taxon>Marchantiidae</taxon>
        <taxon>Marchantiales</taxon>
        <taxon>Ricciaceae</taxon>
        <taxon>Riccia</taxon>
    </lineage>
</organism>
<feature type="compositionally biased region" description="Basic and acidic residues" evidence="1">
    <location>
        <begin position="9"/>
        <end position="22"/>
    </location>
</feature>
<sequence length="250" mass="27854">MTRPPRPKYPSDAKDYHEIHRPRPSHADMIRFLFEAADAAIQAVVQSNEFRVVMDSQDVRLEDDEEELNPDMGEVAEDSGDSDQETMFEVGIIHGTSSNAIAADSQLPPGTPAASRVYADASNVVGSRNKSGKRRKPGWISAAVDLWQEQKHRLQDQLLRTGRPLVVYVDCRFDSSRSGYHGTLPVINVEDDKVIEMMTLTRKETGSSWRIESAALELALAQLEDKGLVISEVIYDDCAHELVNITTTIC</sequence>
<dbReference type="Proteomes" id="UP001633002">
    <property type="component" value="Unassembled WGS sequence"/>
</dbReference>
<name>A0ABD3HED5_9MARC</name>
<keyword evidence="3" id="KW-1185">Reference proteome</keyword>
<protein>
    <submittedName>
        <fullName evidence="2">Uncharacterized protein</fullName>
    </submittedName>
</protein>
<evidence type="ECO:0000256" key="1">
    <source>
        <dbReference type="SAM" id="MobiDB-lite"/>
    </source>
</evidence>
<dbReference type="AlphaFoldDB" id="A0ABD3HED5"/>
<evidence type="ECO:0000313" key="2">
    <source>
        <dbReference type="EMBL" id="KAL3687709.1"/>
    </source>
</evidence>
<comment type="caution">
    <text evidence="2">The sequence shown here is derived from an EMBL/GenBank/DDBJ whole genome shotgun (WGS) entry which is preliminary data.</text>
</comment>
<feature type="region of interest" description="Disordered" evidence="1">
    <location>
        <begin position="62"/>
        <end position="82"/>
    </location>
</feature>
<gene>
    <name evidence="2" type="ORF">R1sor_014018</name>
</gene>